<evidence type="ECO:0000256" key="3">
    <source>
        <dbReference type="ARBA" id="ARBA00022603"/>
    </source>
</evidence>
<dbReference type="InterPro" id="IPR014776">
    <property type="entry name" value="4pyrrole_Mease_sub2"/>
</dbReference>
<comment type="similarity">
    <text evidence="6">Belongs to the methyltransferase superfamily. RsmI family.</text>
</comment>
<evidence type="ECO:0000313" key="8">
    <source>
        <dbReference type="EMBL" id="KRL56499.1"/>
    </source>
</evidence>
<evidence type="ECO:0000256" key="1">
    <source>
        <dbReference type="ARBA" id="ARBA00022490"/>
    </source>
</evidence>
<comment type="caution">
    <text evidence="8">The sequence shown here is derived from an EMBL/GenBank/DDBJ whole genome shotgun (WGS) entry which is preliminary data.</text>
</comment>
<dbReference type="AlphaFoldDB" id="A0A0R1RTC6"/>
<keyword evidence="4 6" id="KW-0808">Transferase</keyword>
<dbReference type="Pfam" id="PF00590">
    <property type="entry name" value="TP_methylase"/>
    <property type="match status" value="1"/>
</dbReference>
<protein>
    <recommendedName>
        <fullName evidence="6">Ribosomal RNA small subunit methyltransferase I</fullName>
        <ecNumber evidence="6">2.1.1.198</ecNumber>
    </recommendedName>
    <alternativeName>
        <fullName evidence="6">16S rRNA 2'-O-ribose C1402 methyltransferase</fullName>
    </alternativeName>
    <alternativeName>
        <fullName evidence="6">rRNA (cytidine-2'-O-)-methyltransferase RsmI</fullName>
    </alternativeName>
</protein>
<evidence type="ECO:0000259" key="7">
    <source>
        <dbReference type="Pfam" id="PF00590"/>
    </source>
</evidence>
<comment type="function">
    <text evidence="6">Catalyzes the 2'-O-methylation of the ribose of cytidine 1402 (C1402) in 16S rRNA.</text>
</comment>
<sequence length="299" mass="32895">MDTVMVATSQRSFAPHESGTLFLVPTPIGNLQDMTYRAVATLKQVDLIAAEDTRNTQKLLNNFDIETKQISFHEHNTQERIPELLDKLRAGVNIAQVSDAGMPSISDPGTELVAAAVAAQLPVVPLPGANAGLTALIASGLAPQPFYFYGFLDRKTKEQKTELAELAKHPETVIVYEAPHRLVKTVTAIANAVGPDRQLVLCRELTKKFEEFIRGTASEVLDWLATNPPRGEFVILIGGNTNPPVEEQDPLLSQPVEEHVKTLIARGEKPNDAIKAVAKARQLRKQEVYAIYHHLNEEN</sequence>
<evidence type="ECO:0000313" key="9">
    <source>
        <dbReference type="Proteomes" id="UP000051999"/>
    </source>
</evidence>
<keyword evidence="5 6" id="KW-0949">S-adenosyl-L-methionine</keyword>
<dbReference type="PANTHER" id="PTHR46111">
    <property type="entry name" value="RIBOSOMAL RNA SMALL SUBUNIT METHYLTRANSFERASE I"/>
    <property type="match status" value="1"/>
</dbReference>
<dbReference type="eggNOG" id="COG0313">
    <property type="taxonomic scope" value="Bacteria"/>
</dbReference>
<dbReference type="PANTHER" id="PTHR46111:SF1">
    <property type="entry name" value="RIBOSOMAL RNA SMALL SUBUNIT METHYLTRANSFERASE I"/>
    <property type="match status" value="1"/>
</dbReference>
<evidence type="ECO:0000256" key="2">
    <source>
        <dbReference type="ARBA" id="ARBA00022552"/>
    </source>
</evidence>
<dbReference type="STRING" id="1114972.FD35_GL001586"/>
<dbReference type="Gene3D" id="3.40.1010.10">
    <property type="entry name" value="Cobalt-precorrin-4 Transmethylase, Domain 1"/>
    <property type="match status" value="1"/>
</dbReference>
<dbReference type="SUPFAM" id="SSF53790">
    <property type="entry name" value="Tetrapyrrole methylase"/>
    <property type="match status" value="1"/>
</dbReference>
<dbReference type="InterPro" id="IPR014777">
    <property type="entry name" value="4pyrrole_Mease_sub1"/>
</dbReference>
<dbReference type="InterPro" id="IPR008189">
    <property type="entry name" value="rRNA_ssu_MeTfrase_I"/>
</dbReference>
<dbReference type="Gene3D" id="3.30.950.10">
    <property type="entry name" value="Methyltransferase, Cobalt-precorrin-4 Transmethylase, Domain 2"/>
    <property type="match status" value="1"/>
</dbReference>
<organism evidence="8 9">
    <name type="scientific">Furfurilactobacillus rossiae DSM 15814</name>
    <dbReference type="NCBI Taxonomy" id="1114972"/>
    <lineage>
        <taxon>Bacteria</taxon>
        <taxon>Bacillati</taxon>
        <taxon>Bacillota</taxon>
        <taxon>Bacilli</taxon>
        <taxon>Lactobacillales</taxon>
        <taxon>Lactobacillaceae</taxon>
        <taxon>Furfurilactobacillus</taxon>
    </lineage>
</organism>
<keyword evidence="9" id="KW-1185">Reference proteome</keyword>
<comment type="catalytic activity">
    <reaction evidence="6">
        <text>cytidine(1402) in 16S rRNA + S-adenosyl-L-methionine = 2'-O-methylcytidine(1402) in 16S rRNA + S-adenosyl-L-homocysteine + H(+)</text>
        <dbReference type="Rhea" id="RHEA:42924"/>
        <dbReference type="Rhea" id="RHEA-COMP:10285"/>
        <dbReference type="Rhea" id="RHEA-COMP:10286"/>
        <dbReference type="ChEBI" id="CHEBI:15378"/>
        <dbReference type="ChEBI" id="CHEBI:57856"/>
        <dbReference type="ChEBI" id="CHEBI:59789"/>
        <dbReference type="ChEBI" id="CHEBI:74495"/>
        <dbReference type="ChEBI" id="CHEBI:82748"/>
        <dbReference type="EC" id="2.1.1.198"/>
    </reaction>
</comment>
<comment type="subcellular location">
    <subcellularLocation>
        <location evidence="6">Cytoplasm</location>
    </subcellularLocation>
</comment>
<dbReference type="PIRSF" id="PIRSF005917">
    <property type="entry name" value="MTase_YraL"/>
    <property type="match status" value="1"/>
</dbReference>
<dbReference type="InterPro" id="IPR035996">
    <property type="entry name" value="4pyrrol_Methylase_sf"/>
</dbReference>
<dbReference type="EC" id="2.1.1.198" evidence="6"/>
<feature type="domain" description="Tetrapyrrole methylase" evidence="7">
    <location>
        <begin position="20"/>
        <end position="220"/>
    </location>
</feature>
<dbReference type="CDD" id="cd11648">
    <property type="entry name" value="RsmI"/>
    <property type="match status" value="1"/>
</dbReference>
<keyword evidence="3 6" id="KW-0489">Methyltransferase</keyword>
<dbReference type="NCBIfam" id="TIGR00096">
    <property type="entry name" value="16S rRNA (cytidine(1402)-2'-O)-methyltransferase"/>
    <property type="match status" value="1"/>
</dbReference>
<dbReference type="PATRIC" id="fig|1114972.6.peg.1614"/>
<dbReference type="InterPro" id="IPR018063">
    <property type="entry name" value="SAM_MeTrfase_RsmI_CS"/>
</dbReference>
<proteinExistence type="inferred from homology"/>
<reference evidence="8 9" key="1">
    <citation type="journal article" date="2015" name="Genome Announc.">
        <title>Expanding the biotechnology potential of lactobacilli through comparative genomics of 213 strains and associated genera.</title>
        <authorList>
            <person name="Sun Z."/>
            <person name="Harris H.M."/>
            <person name="McCann A."/>
            <person name="Guo C."/>
            <person name="Argimon S."/>
            <person name="Zhang W."/>
            <person name="Yang X."/>
            <person name="Jeffery I.B."/>
            <person name="Cooney J.C."/>
            <person name="Kagawa T.F."/>
            <person name="Liu W."/>
            <person name="Song Y."/>
            <person name="Salvetti E."/>
            <person name="Wrobel A."/>
            <person name="Rasinkangas P."/>
            <person name="Parkhill J."/>
            <person name="Rea M.C."/>
            <person name="O'Sullivan O."/>
            <person name="Ritari J."/>
            <person name="Douillard F.P."/>
            <person name="Paul Ross R."/>
            <person name="Yang R."/>
            <person name="Briner A.E."/>
            <person name="Felis G.E."/>
            <person name="de Vos W.M."/>
            <person name="Barrangou R."/>
            <person name="Klaenhammer T.R."/>
            <person name="Caufield P.W."/>
            <person name="Cui Y."/>
            <person name="Zhang H."/>
            <person name="O'Toole P.W."/>
        </authorList>
    </citation>
    <scope>NUCLEOTIDE SEQUENCE [LARGE SCALE GENOMIC DNA]</scope>
    <source>
        <strain evidence="8 9">DSM 15814</strain>
    </source>
</reference>
<dbReference type="GO" id="GO:0070677">
    <property type="term" value="F:rRNA (cytosine-2'-O-)-methyltransferase activity"/>
    <property type="evidence" value="ECO:0007669"/>
    <property type="project" value="UniProtKB-UniRule"/>
</dbReference>
<dbReference type="InterPro" id="IPR000878">
    <property type="entry name" value="4pyrrol_Mease"/>
</dbReference>
<dbReference type="HAMAP" id="MF_01877">
    <property type="entry name" value="16SrRNA_methyltr_I"/>
    <property type="match status" value="1"/>
</dbReference>
<keyword evidence="2 6" id="KW-0698">rRNA processing</keyword>
<evidence type="ECO:0000256" key="4">
    <source>
        <dbReference type="ARBA" id="ARBA00022679"/>
    </source>
</evidence>
<dbReference type="FunFam" id="3.30.950.10:FF:000002">
    <property type="entry name" value="Ribosomal RNA small subunit methyltransferase I"/>
    <property type="match status" value="1"/>
</dbReference>
<dbReference type="EMBL" id="AZFF01000003">
    <property type="protein sequence ID" value="KRL56499.1"/>
    <property type="molecule type" value="Genomic_DNA"/>
</dbReference>
<keyword evidence="1 6" id="KW-0963">Cytoplasm</keyword>
<dbReference type="Proteomes" id="UP000051999">
    <property type="component" value="Unassembled WGS sequence"/>
</dbReference>
<evidence type="ECO:0000256" key="6">
    <source>
        <dbReference type="HAMAP-Rule" id="MF_01877"/>
    </source>
</evidence>
<dbReference type="GO" id="GO:0005737">
    <property type="term" value="C:cytoplasm"/>
    <property type="evidence" value="ECO:0007669"/>
    <property type="project" value="UniProtKB-SubCell"/>
</dbReference>
<name>A0A0R1RTC6_9LACO</name>
<dbReference type="FunFam" id="3.40.1010.10:FF:000002">
    <property type="entry name" value="Ribosomal RNA small subunit methyltransferase I"/>
    <property type="match status" value="1"/>
</dbReference>
<dbReference type="PROSITE" id="PS01296">
    <property type="entry name" value="RSMI"/>
    <property type="match status" value="1"/>
</dbReference>
<accession>A0A0R1RTC6</accession>
<evidence type="ECO:0000256" key="5">
    <source>
        <dbReference type="ARBA" id="ARBA00022691"/>
    </source>
</evidence>
<gene>
    <name evidence="6" type="primary">rsmI</name>
    <name evidence="8" type="ORF">FD35_GL001586</name>
</gene>